<evidence type="ECO:0000256" key="1">
    <source>
        <dbReference type="SAM" id="MobiDB-lite"/>
    </source>
</evidence>
<feature type="non-terminal residue" evidence="2">
    <location>
        <position position="1"/>
    </location>
</feature>
<name>A0A382CUI2_9ZZZZ</name>
<dbReference type="AlphaFoldDB" id="A0A382CUI2"/>
<proteinExistence type="predicted"/>
<accession>A0A382CUI2</accession>
<dbReference type="EMBL" id="UINC01036070">
    <property type="protein sequence ID" value="SVB29474.1"/>
    <property type="molecule type" value="Genomic_DNA"/>
</dbReference>
<feature type="region of interest" description="Disordered" evidence="1">
    <location>
        <begin position="1"/>
        <end position="50"/>
    </location>
</feature>
<feature type="compositionally biased region" description="Polar residues" evidence="1">
    <location>
        <begin position="36"/>
        <end position="50"/>
    </location>
</feature>
<gene>
    <name evidence="2" type="ORF">METZ01_LOCUS182328</name>
</gene>
<reference evidence="2" key="1">
    <citation type="submission" date="2018-05" db="EMBL/GenBank/DDBJ databases">
        <authorList>
            <person name="Lanie J.A."/>
            <person name="Ng W.-L."/>
            <person name="Kazmierczak K.M."/>
            <person name="Andrzejewski T.M."/>
            <person name="Davidsen T.M."/>
            <person name="Wayne K.J."/>
            <person name="Tettelin H."/>
            <person name="Glass J.I."/>
            <person name="Rusch D."/>
            <person name="Podicherti R."/>
            <person name="Tsui H.-C.T."/>
            <person name="Winkler M.E."/>
        </authorList>
    </citation>
    <scope>NUCLEOTIDE SEQUENCE</scope>
</reference>
<protein>
    <submittedName>
        <fullName evidence="2">Uncharacterized protein</fullName>
    </submittedName>
</protein>
<sequence>LLEEGEGFPGVPSPRDKKTKEQQKRTRLQEFLQMGSPVSQSRSEVYSESA</sequence>
<feature type="compositionally biased region" description="Basic and acidic residues" evidence="1">
    <location>
        <begin position="14"/>
        <end position="28"/>
    </location>
</feature>
<evidence type="ECO:0000313" key="2">
    <source>
        <dbReference type="EMBL" id="SVB29474.1"/>
    </source>
</evidence>
<organism evidence="2">
    <name type="scientific">marine metagenome</name>
    <dbReference type="NCBI Taxonomy" id="408172"/>
    <lineage>
        <taxon>unclassified sequences</taxon>
        <taxon>metagenomes</taxon>
        <taxon>ecological metagenomes</taxon>
    </lineage>
</organism>